<keyword evidence="4" id="KW-1185">Reference proteome</keyword>
<evidence type="ECO:0000259" key="2">
    <source>
        <dbReference type="Pfam" id="PF13490"/>
    </source>
</evidence>
<protein>
    <submittedName>
        <fullName evidence="3">ChrR family anti-sigma-E factor</fullName>
    </submittedName>
</protein>
<organism evidence="3 4">
    <name type="scientific">Microbaculum marinum</name>
    <dbReference type="NCBI Taxonomy" id="1764581"/>
    <lineage>
        <taxon>Bacteria</taxon>
        <taxon>Pseudomonadati</taxon>
        <taxon>Pseudomonadota</taxon>
        <taxon>Alphaproteobacteria</taxon>
        <taxon>Hyphomicrobiales</taxon>
        <taxon>Tepidamorphaceae</taxon>
        <taxon>Microbaculum</taxon>
    </lineage>
</organism>
<sequence length="218" mass="22968">MTIRHHPDDATLLSYAAGTLPEALAVAVSAHVALCPRCRHGIRTAETVGGALLDSGSAAEIAADALDRAMARIETRAGGVATPEPLPDVADARVPAPLARRLGAGLDDIRWRWIAPGVRSHEITVSPGSGSLMLLKIAPGKSMPDHGHGGTELTMVLDGSYSDETGRYGPGDVADLDESIEHSPMVDSEVDCVCLVALEAPTRFKGRIARLLQPYLRI</sequence>
<feature type="domain" description="ChrR-like cupin" evidence="1">
    <location>
        <begin position="106"/>
        <end position="198"/>
    </location>
</feature>
<dbReference type="InterPro" id="IPR041916">
    <property type="entry name" value="Anti_sigma_zinc_sf"/>
</dbReference>
<dbReference type="Pfam" id="PF12973">
    <property type="entry name" value="Cupin_7"/>
    <property type="match status" value="1"/>
</dbReference>
<dbReference type="InterPro" id="IPR011051">
    <property type="entry name" value="RmlC_Cupin_sf"/>
</dbReference>
<dbReference type="CDD" id="cd20301">
    <property type="entry name" value="cupin_ChrR"/>
    <property type="match status" value="1"/>
</dbReference>
<dbReference type="NCBIfam" id="TIGR02451">
    <property type="entry name" value="anti_sig_ChrR"/>
    <property type="match status" value="1"/>
</dbReference>
<dbReference type="Proteomes" id="UP001378188">
    <property type="component" value="Unassembled WGS sequence"/>
</dbReference>
<dbReference type="InterPro" id="IPR014710">
    <property type="entry name" value="RmlC-like_jellyroll"/>
</dbReference>
<dbReference type="InterPro" id="IPR025979">
    <property type="entry name" value="ChrR-like_cupin_dom"/>
</dbReference>
<dbReference type="AlphaFoldDB" id="A0AAW9RQ00"/>
<dbReference type="Gene3D" id="1.10.10.1320">
    <property type="entry name" value="Anti-sigma factor, zinc-finger domain"/>
    <property type="match status" value="1"/>
</dbReference>
<proteinExistence type="predicted"/>
<accession>A0AAW9RQ00</accession>
<gene>
    <name evidence="3" type="ORF">V3328_13035</name>
</gene>
<dbReference type="Gene3D" id="2.60.120.10">
    <property type="entry name" value="Jelly Rolls"/>
    <property type="match status" value="1"/>
</dbReference>
<dbReference type="RefSeq" id="WP_340330111.1">
    <property type="nucleotide sequence ID" value="NZ_JAZHOF010000005.1"/>
</dbReference>
<feature type="domain" description="Putative zinc-finger" evidence="2">
    <location>
        <begin position="15"/>
        <end position="39"/>
    </location>
</feature>
<reference evidence="3 4" key="1">
    <citation type="submission" date="2024-02" db="EMBL/GenBank/DDBJ databases">
        <title>Genome analysis and characterization of Microbaculum marinisediminis sp. nov., isolated from marine sediment.</title>
        <authorList>
            <person name="Du Z.-J."/>
            <person name="Ye Y.-Q."/>
            <person name="Zhang Z.-R."/>
            <person name="Yuan S.-M."/>
            <person name="Zhang X.-Y."/>
        </authorList>
    </citation>
    <scope>NUCLEOTIDE SEQUENCE [LARGE SCALE GENOMIC DNA]</scope>
    <source>
        <strain evidence="3 4">SDUM1044001</strain>
    </source>
</reference>
<evidence type="ECO:0000259" key="1">
    <source>
        <dbReference type="Pfam" id="PF12973"/>
    </source>
</evidence>
<dbReference type="EMBL" id="JAZHOF010000005">
    <property type="protein sequence ID" value="MEJ8572408.1"/>
    <property type="molecule type" value="Genomic_DNA"/>
</dbReference>
<dbReference type="SUPFAM" id="SSF51182">
    <property type="entry name" value="RmlC-like cupins"/>
    <property type="match status" value="1"/>
</dbReference>
<dbReference type="InterPro" id="IPR012807">
    <property type="entry name" value="Anti-sigma_ChrR"/>
</dbReference>
<dbReference type="InterPro" id="IPR027383">
    <property type="entry name" value="Znf_put"/>
</dbReference>
<evidence type="ECO:0000313" key="4">
    <source>
        <dbReference type="Proteomes" id="UP001378188"/>
    </source>
</evidence>
<evidence type="ECO:0000313" key="3">
    <source>
        <dbReference type="EMBL" id="MEJ8572408.1"/>
    </source>
</evidence>
<dbReference type="Pfam" id="PF13490">
    <property type="entry name" value="zf-HC2"/>
    <property type="match status" value="1"/>
</dbReference>
<name>A0AAW9RQ00_9HYPH</name>
<comment type="caution">
    <text evidence="3">The sequence shown here is derived from an EMBL/GenBank/DDBJ whole genome shotgun (WGS) entry which is preliminary data.</text>
</comment>